<evidence type="ECO:0000256" key="2">
    <source>
        <dbReference type="ARBA" id="ARBA00010004"/>
    </source>
</evidence>
<keyword evidence="11" id="KW-0175">Coiled coil</keyword>
<evidence type="ECO:0000313" key="13">
    <source>
        <dbReference type="Proteomes" id="UP000621540"/>
    </source>
</evidence>
<keyword evidence="5" id="KW-1003">Cell membrane</keyword>
<dbReference type="EMBL" id="JACOQH010000002">
    <property type="protein sequence ID" value="MBC5753059.1"/>
    <property type="molecule type" value="Genomic_DNA"/>
</dbReference>
<keyword evidence="13" id="KW-1185">Reference proteome</keyword>
<organism evidence="12 13">
    <name type="scientific">Roseburia yibonii</name>
    <dbReference type="NCBI Taxonomy" id="2763063"/>
    <lineage>
        <taxon>Bacteria</taxon>
        <taxon>Bacillati</taxon>
        <taxon>Bacillota</taxon>
        <taxon>Clostridia</taxon>
        <taxon>Lachnospirales</taxon>
        <taxon>Lachnospiraceae</taxon>
        <taxon>Roseburia</taxon>
    </lineage>
</organism>
<dbReference type="Pfam" id="PF02050">
    <property type="entry name" value="FliJ"/>
    <property type="match status" value="1"/>
</dbReference>
<comment type="similarity">
    <text evidence="2">Belongs to the FliJ family.</text>
</comment>
<keyword evidence="12" id="KW-0282">Flagellum</keyword>
<keyword evidence="4" id="KW-0813">Transport</keyword>
<reference evidence="12 13" key="1">
    <citation type="submission" date="2020-08" db="EMBL/GenBank/DDBJ databases">
        <title>Genome public.</title>
        <authorList>
            <person name="Liu C."/>
            <person name="Sun Q."/>
        </authorList>
    </citation>
    <scope>NUCLEOTIDE SEQUENCE [LARGE SCALE GENOMIC DNA]</scope>
    <source>
        <strain evidence="12 13">BX0805</strain>
    </source>
</reference>
<evidence type="ECO:0000256" key="9">
    <source>
        <dbReference type="ARBA" id="ARBA00023136"/>
    </source>
</evidence>
<evidence type="ECO:0000256" key="11">
    <source>
        <dbReference type="SAM" id="Coils"/>
    </source>
</evidence>
<dbReference type="Proteomes" id="UP000621540">
    <property type="component" value="Unassembled WGS sequence"/>
</dbReference>
<evidence type="ECO:0000313" key="12">
    <source>
        <dbReference type="EMBL" id="MBC5753059.1"/>
    </source>
</evidence>
<keyword evidence="9" id="KW-0472">Membrane</keyword>
<keyword evidence="8" id="KW-0653">Protein transport</keyword>
<dbReference type="RefSeq" id="WP_186981672.1">
    <property type="nucleotide sequence ID" value="NZ_JACOQH010000002.1"/>
</dbReference>
<evidence type="ECO:0000256" key="4">
    <source>
        <dbReference type="ARBA" id="ARBA00022448"/>
    </source>
</evidence>
<evidence type="ECO:0000256" key="8">
    <source>
        <dbReference type="ARBA" id="ARBA00022927"/>
    </source>
</evidence>
<dbReference type="InterPro" id="IPR053716">
    <property type="entry name" value="Flag_assembly_chemotaxis_eff"/>
</dbReference>
<evidence type="ECO:0000256" key="5">
    <source>
        <dbReference type="ARBA" id="ARBA00022475"/>
    </source>
</evidence>
<dbReference type="Gene3D" id="1.10.287.1700">
    <property type="match status" value="1"/>
</dbReference>
<evidence type="ECO:0000256" key="10">
    <source>
        <dbReference type="ARBA" id="ARBA00023225"/>
    </source>
</evidence>
<evidence type="ECO:0000256" key="7">
    <source>
        <dbReference type="ARBA" id="ARBA00022795"/>
    </source>
</evidence>
<keyword evidence="6" id="KW-0145">Chemotaxis</keyword>
<sequence length="148" mass="17505">MAKFKYRMQNILDVKRKLEEQEKINYGIANVKLEDEKKKLRKLLLQRAGYEKELTGLVSGTIDLARIRMTKHAIDTMKTLIRSQMIQVHAAEANLEQARQRLKEVMIDRKTHEKLREHAFEAFKQEVAYEENKAVDELVSYTYHKAEE</sequence>
<name>A0ABR7I826_9FIRM</name>
<keyword evidence="12" id="KW-0966">Cell projection</keyword>
<evidence type="ECO:0000256" key="6">
    <source>
        <dbReference type="ARBA" id="ARBA00022500"/>
    </source>
</evidence>
<gene>
    <name evidence="12" type="primary">fliJ</name>
    <name evidence="12" type="ORF">H8Z76_03290</name>
</gene>
<protein>
    <recommendedName>
        <fullName evidence="3">Flagellar FliJ protein</fullName>
    </recommendedName>
</protein>
<keyword evidence="12" id="KW-0969">Cilium</keyword>
<feature type="coiled-coil region" evidence="11">
    <location>
        <begin position="81"/>
        <end position="115"/>
    </location>
</feature>
<dbReference type="NCBIfam" id="TIGR02473">
    <property type="entry name" value="flagell_FliJ"/>
    <property type="match status" value="1"/>
</dbReference>
<dbReference type="InterPro" id="IPR012823">
    <property type="entry name" value="Flagell_FliJ"/>
</dbReference>
<proteinExistence type="inferred from homology"/>
<evidence type="ECO:0000256" key="3">
    <source>
        <dbReference type="ARBA" id="ARBA00020392"/>
    </source>
</evidence>
<keyword evidence="10" id="KW-1006">Bacterial flagellum protein export</keyword>
<comment type="caution">
    <text evidence="12">The sequence shown here is derived from an EMBL/GenBank/DDBJ whole genome shotgun (WGS) entry which is preliminary data.</text>
</comment>
<keyword evidence="7" id="KW-1005">Bacterial flagellum biogenesis</keyword>
<accession>A0ABR7I826</accession>
<evidence type="ECO:0000256" key="1">
    <source>
        <dbReference type="ARBA" id="ARBA00004413"/>
    </source>
</evidence>
<comment type="subcellular location">
    <subcellularLocation>
        <location evidence="1">Cell membrane</location>
        <topology evidence="1">Peripheral membrane protein</topology>
        <orientation evidence="1">Cytoplasmic side</orientation>
    </subcellularLocation>
</comment>